<proteinExistence type="predicted"/>
<protein>
    <submittedName>
        <fullName evidence="1">LRR receptor-like serine/threonine-protein kinase</fullName>
    </submittedName>
</protein>
<comment type="caution">
    <text evidence="1">The sequence shown here is derived from an EMBL/GenBank/DDBJ whole genome shotgun (WGS) entry which is preliminary data.</text>
</comment>
<name>A0ACC1YMR7_MELAZ</name>
<evidence type="ECO:0000313" key="2">
    <source>
        <dbReference type="Proteomes" id="UP001164539"/>
    </source>
</evidence>
<dbReference type="EMBL" id="CM051395">
    <property type="protein sequence ID" value="KAJ4724689.1"/>
    <property type="molecule type" value="Genomic_DNA"/>
</dbReference>
<gene>
    <name evidence="1" type="ORF">OWV82_003647</name>
</gene>
<keyword evidence="2" id="KW-1185">Reference proteome</keyword>
<sequence>MGSKWVVWVELLFFMFALFQNYRCSDGCWEHERLALLQLKLFFNDAGSLINWMEGDENSDCCQWERVECNNNTRRVIKLELFETKSQLSESWYLNAKLELSETRSPLSESWYLNASMFSPFEELEYLDLSFNSIVGCTEKEGLKGLSSLSKLKSLYLSYNLFNNSILSSLDGFSSLRELYLGGNDLKGSVDFKGLSKLEVLDLSYNILNRSILSSDLTTLSSLKSLRLTDIGFKGTFDVGDLDSLRNLEVLDISFNEIDKFMAPKGLSKLEVLDLSGNILNRSILSSDLTILSSLKSLRLIDIGFKGTFNIGDLDFLRNLEELDISDNEIDKFVAPKDSKGLTKLKRLYMQHVGNITDGRIQIQSMGGLSKLESLALSGNILDQSSLSSLTSLSSLQSLYLNSIGFKGTFNVGELDSLSNLEKLVISFTEIGKFVAPKDCKGLKKLKSIFIHSVGNSTDGSSLLQYLGSCTSLEELELSNNNFTGTIMPTSGLCGLVHLQELHLNDNDLAGFLPCCWKNMTSLRVLDVSNNQFTGNISSSSLIHLTSIQVLTLSSNHFQIPFSLELFFNHLNLKQFYGGDNQIYAEAYSHFLIPKFQLNSLELSGHLNDGTFPKFLYHQHDLQDVDLSHNNLRGEFPNWLLENNTKIESLVLVNNSLSGPIRMPSNFTSQLIYLNVSRNAFNGSIPLSLGNMKSLVSLDLSNNQLTGGIPKQLAMGCFSLRFLVLSNNNLQGHIFPKSFNLTSLMRLQLDNNRFIGEIPECLSNSSFLVGLYLSNNSLSGRIPRWLGNMSYLEDIIMPNNHLKGPIPMEFCQLSSLHILDISENNISGNFPSCFSPIRIKQVHLSKNMLQGQLQDGAFYNSSSLVTLDLSYNHLNGTIPGWIDRLSQLSYLILANNNFEGEVPVKLCQLNQLRLIDLSHNNFSGEIPSCLENTTLHEDHNDVVTLSSSHSLSIIDLFNGTGPSMGKEEDIRFTTKKISYSYKGKPLNSMFGIDLSCNRLTGQIPSQIGYLKRIRALNFSHNNLTGIIPITFGNLEQIESLDLSYNNLYGKIPPQLVKLNMLAVFSVAYNNLSGKTPELIAQFATFNESSYEGNPFLCGLPLFQTCSPIGSPSSMPNASTSSEEDNNLIDIDSFYITFIASYTVVLLGIAAVLYVNPYWRRRWFYVVEMWMTFCYYFVVDHLVPRRLLHGYM</sequence>
<reference evidence="1 2" key="1">
    <citation type="journal article" date="2023" name="Science">
        <title>Complex scaffold remodeling in plant triterpene biosynthesis.</title>
        <authorList>
            <person name="De La Pena R."/>
            <person name="Hodgson H."/>
            <person name="Liu J.C."/>
            <person name="Stephenson M.J."/>
            <person name="Martin A.C."/>
            <person name="Owen C."/>
            <person name="Harkess A."/>
            <person name="Leebens-Mack J."/>
            <person name="Jimenez L.E."/>
            <person name="Osbourn A."/>
            <person name="Sattely E.S."/>
        </authorList>
    </citation>
    <scope>NUCLEOTIDE SEQUENCE [LARGE SCALE GENOMIC DNA]</scope>
    <source>
        <strain evidence="2">cv. JPN11</strain>
        <tissue evidence="1">Leaf</tissue>
    </source>
</reference>
<dbReference type="Proteomes" id="UP001164539">
    <property type="component" value="Chromosome 2"/>
</dbReference>
<organism evidence="1 2">
    <name type="scientific">Melia azedarach</name>
    <name type="common">Chinaberry tree</name>
    <dbReference type="NCBI Taxonomy" id="155640"/>
    <lineage>
        <taxon>Eukaryota</taxon>
        <taxon>Viridiplantae</taxon>
        <taxon>Streptophyta</taxon>
        <taxon>Embryophyta</taxon>
        <taxon>Tracheophyta</taxon>
        <taxon>Spermatophyta</taxon>
        <taxon>Magnoliopsida</taxon>
        <taxon>eudicotyledons</taxon>
        <taxon>Gunneridae</taxon>
        <taxon>Pentapetalae</taxon>
        <taxon>rosids</taxon>
        <taxon>malvids</taxon>
        <taxon>Sapindales</taxon>
        <taxon>Meliaceae</taxon>
        <taxon>Melia</taxon>
    </lineage>
</organism>
<evidence type="ECO:0000313" key="1">
    <source>
        <dbReference type="EMBL" id="KAJ4724689.1"/>
    </source>
</evidence>
<accession>A0ACC1YMR7</accession>